<keyword evidence="1" id="KW-0812">Transmembrane</keyword>
<dbReference type="AlphaFoldDB" id="A0A4R2QBF1"/>
<evidence type="ECO:0000313" key="3">
    <source>
        <dbReference type="Proteomes" id="UP000294911"/>
    </source>
</evidence>
<proteinExistence type="predicted"/>
<organism evidence="2 3">
    <name type="scientific">Tamaricihabitans halophyticus</name>
    <dbReference type="NCBI Taxonomy" id="1262583"/>
    <lineage>
        <taxon>Bacteria</taxon>
        <taxon>Bacillati</taxon>
        <taxon>Actinomycetota</taxon>
        <taxon>Actinomycetes</taxon>
        <taxon>Pseudonocardiales</taxon>
        <taxon>Pseudonocardiaceae</taxon>
        <taxon>Tamaricihabitans</taxon>
    </lineage>
</organism>
<keyword evidence="3" id="KW-1185">Reference proteome</keyword>
<keyword evidence="1" id="KW-0472">Membrane</keyword>
<keyword evidence="1" id="KW-1133">Transmembrane helix</keyword>
<evidence type="ECO:0000313" key="2">
    <source>
        <dbReference type="EMBL" id="TCP46217.1"/>
    </source>
</evidence>
<comment type="caution">
    <text evidence="2">The sequence shown here is derived from an EMBL/GenBank/DDBJ whole genome shotgun (WGS) entry which is preliminary data.</text>
</comment>
<sequence length="144" mass="15143">MVDRRRTVVARILLGLASISALVAAVTEMATVTEADSARLMVETWRVYGLATFAALFALLACQPHGKRALWHIVIANKILLALTSIGFVSGLLGPGEVAGAGEAAIADSALSVMLLASYVLCRAWRVGTRTQVREVVPATASVP</sequence>
<protein>
    <recommendedName>
        <fullName evidence="4">DUF4293 family protein</fullName>
    </recommendedName>
</protein>
<evidence type="ECO:0000256" key="1">
    <source>
        <dbReference type="SAM" id="Phobius"/>
    </source>
</evidence>
<dbReference type="Proteomes" id="UP000294911">
    <property type="component" value="Unassembled WGS sequence"/>
</dbReference>
<dbReference type="EMBL" id="SLXQ01000014">
    <property type="protein sequence ID" value="TCP46217.1"/>
    <property type="molecule type" value="Genomic_DNA"/>
</dbReference>
<gene>
    <name evidence="2" type="ORF">EV191_11414</name>
</gene>
<evidence type="ECO:0008006" key="4">
    <source>
        <dbReference type="Google" id="ProtNLM"/>
    </source>
</evidence>
<name>A0A4R2QBF1_9PSEU</name>
<reference evidence="2 3" key="1">
    <citation type="submission" date="2019-03" db="EMBL/GenBank/DDBJ databases">
        <title>Genomic Encyclopedia of Type Strains, Phase IV (KMG-IV): sequencing the most valuable type-strain genomes for metagenomic binning, comparative biology and taxonomic classification.</title>
        <authorList>
            <person name="Goeker M."/>
        </authorList>
    </citation>
    <scope>NUCLEOTIDE SEQUENCE [LARGE SCALE GENOMIC DNA]</scope>
    <source>
        <strain evidence="2 3">DSM 45765</strain>
    </source>
</reference>
<feature type="transmembrane region" description="Helical" evidence="1">
    <location>
        <begin position="69"/>
        <end position="92"/>
    </location>
</feature>
<feature type="transmembrane region" description="Helical" evidence="1">
    <location>
        <begin position="104"/>
        <end position="122"/>
    </location>
</feature>
<feature type="transmembrane region" description="Helical" evidence="1">
    <location>
        <begin position="45"/>
        <end position="62"/>
    </location>
</feature>
<dbReference type="RefSeq" id="WP_132879622.1">
    <property type="nucleotide sequence ID" value="NZ_SLXQ01000014.1"/>
</dbReference>
<accession>A0A4R2QBF1</accession>